<name>A0A8H5B9C1_9AGAR</name>
<dbReference type="Proteomes" id="UP000567179">
    <property type="component" value="Unassembled WGS sequence"/>
</dbReference>
<proteinExistence type="predicted"/>
<feature type="region of interest" description="Disordered" evidence="1">
    <location>
        <begin position="1"/>
        <end position="26"/>
    </location>
</feature>
<gene>
    <name evidence="2" type="ORF">D9619_008782</name>
</gene>
<dbReference type="AlphaFoldDB" id="A0A8H5B9C1"/>
<evidence type="ECO:0000313" key="3">
    <source>
        <dbReference type="Proteomes" id="UP000567179"/>
    </source>
</evidence>
<evidence type="ECO:0000256" key="1">
    <source>
        <dbReference type="SAM" id="MobiDB-lite"/>
    </source>
</evidence>
<sequence>MRSRTTTNWLSRHPKPQADRDQPISSNKVCYLPPFLLLELDTAEDPGAPCLRGSSTNWRITREIGGETNANDNKFLSHGYGAFEDYNDVGAAPDT</sequence>
<reference evidence="2 3" key="1">
    <citation type="journal article" date="2020" name="ISME J.">
        <title>Uncovering the hidden diversity of litter-decomposition mechanisms in mushroom-forming fungi.</title>
        <authorList>
            <person name="Floudas D."/>
            <person name="Bentzer J."/>
            <person name="Ahren D."/>
            <person name="Johansson T."/>
            <person name="Persson P."/>
            <person name="Tunlid A."/>
        </authorList>
    </citation>
    <scope>NUCLEOTIDE SEQUENCE [LARGE SCALE GENOMIC DNA]</scope>
    <source>
        <strain evidence="2 3">CBS 101986</strain>
    </source>
</reference>
<accession>A0A8H5B9C1</accession>
<protein>
    <submittedName>
        <fullName evidence="2">Uncharacterized protein</fullName>
    </submittedName>
</protein>
<dbReference type="EMBL" id="JAACJJ010000029">
    <property type="protein sequence ID" value="KAF5319159.1"/>
    <property type="molecule type" value="Genomic_DNA"/>
</dbReference>
<keyword evidence="3" id="KW-1185">Reference proteome</keyword>
<evidence type="ECO:0000313" key="2">
    <source>
        <dbReference type="EMBL" id="KAF5319159.1"/>
    </source>
</evidence>
<organism evidence="2 3">
    <name type="scientific">Psilocybe cf. subviscida</name>
    <dbReference type="NCBI Taxonomy" id="2480587"/>
    <lineage>
        <taxon>Eukaryota</taxon>
        <taxon>Fungi</taxon>
        <taxon>Dikarya</taxon>
        <taxon>Basidiomycota</taxon>
        <taxon>Agaricomycotina</taxon>
        <taxon>Agaricomycetes</taxon>
        <taxon>Agaricomycetidae</taxon>
        <taxon>Agaricales</taxon>
        <taxon>Agaricineae</taxon>
        <taxon>Strophariaceae</taxon>
        <taxon>Psilocybe</taxon>
    </lineage>
</organism>
<comment type="caution">
    <text evidence="2">The sequence shown here is derived from an EMBL/GenBank/DDBJ whole genome shotgun (WGS) entry which is preliminary data.</text>
</comment>
<feature type="compositionally biased region" description="Polar residues" evidence="1">
    <location>
        <begin position="1"/>
        <end position="10"/>
    </location>
</feature>